<evidence type="ECO:0000256" key="4">
    <source>
        <dbReference type="SAM" id="SignalP"/>
    </source>
</evidence>
<keyword evidence="1 4" id="KW-0732">Signal</keyword>
<evidence type="ECO:0000256" key="2">
    <source>
        <dbReference type="ARBA" id="ARBA00023157"/>
    </source>
</evidence>
<dbReference type="SMART" id="SM00856">
    <property type="entry name" value="PMEI"/>
    <property type="match status" value="1"/>
</dbReference>
<dbReference type="EMBL" id="MU092633">
    <property type="protein sequence ID" value="KAF7846559.1"/>
    <property type="molecule type" value="Genomic_DNA"/>
</dbReference>
<dbReference type="Gene3D" id="1.20.140.40">
    <property type="entry name" value="Invertase/pectin methylesterase inhibitor family protein"/>
    <property type="match status" value="1"/>
</dbReference>
<keyword evidence="2" id="KW-1015">Disulfide bond</keyword>
<evidence type="ECO:0000313" key="6">
    <source>
        <dbReference type="EMBL" id="KAF7846559.1"/>
    </source>
</evidence>
<feature type="signal peptide" evidence="4">
    <location>
        <begin position="1"/>
        <end position="28"/>
    </location>
</feature>
<feature type="chain" id="PRO_5035760191" description="Pectinesterase inhibitor domain-containing protein" evidence="4">
    <location>
        <begin position="29"/>
        <end position="219"/>
    </location>
</feature>
<feature type="domain" description="Pectinesterase inhibitor" evidence="5">
    <location>
        <begin position="69"/>
        <end position="213"/>
    </location>
</feature>
<name>A0A8T0CKL3_CORYI</name>
<dbReference type="PANTHER" id="PTHR36710:SF21">
    <property type="entry name" value="PECTINESTERASE INHIBITOR DOMAIN-CONTAINING PROTEIN"/>
    <property type="match status" value="1"/>
</dbReference>
<dbReference type="PANTHER" id="PTHR36710">
    <property type="entry name" value="PECTINESTERASE INHIBITOR-LIKE"/>
    <property type="match status" value="1"/>
</dbReference>
<gene>
    <name evidence="6" type="ORF">BT93_L4161</name>
</gene>
<accession>A0A8T0CKL3</accession>
<dbReference type="NCBIfam" id="TIGR01614">
    <property type="entry name" value="PME_inhib"/>
    <property type="match status" value="1"/>
</dbReference>
<dbReference type="OrthoDB" id="770764at2759"/>
<dbReference type="FunFam" id="1.20.140.40:FF:000003">
    <property type="entry name" value="Invertase/pectin methylesterase inhibitor family protein"/>
    <property type="match status" value="1"/>
</dbReference>
<protein>
    <recommendedName>
        <fullName evidence="5">Pectinesterase inhibitor domain-containing protein</fullName>
    </recommendedName>
</protein>
<dbReference type="Pfam" id="PF04043">
    <property type="entry name" value="PMEI"/>
    <property type="match status" value="1"/>
</dbReference>
<reference evidence="6" key="1">
    <citation type="submission" date="2020-05" db="EMBL/GenBank/DDBJ databases">
        <title>WGS assembly of Corymbia citriodora subspecies variegata.</title>
        <authorList>
            <person name="Barry K."/>
            <person name="Hundley H."/>
            <person name="Shu S."/>
            <person name="Jenkins J."/>
            <person name="Grimwood J."/>
            <person name="Baten A."/>
        </authorList>
    </citation>
    <scope>NUCLEOTIDE SEQUENCE</scope>
    <source>
        <strain evidence="6">CV2-018</strain>
    </source>
</reference>
<dbReference type="InterPro" id="IPR006501">
    <property type="entry name" value="Pectinesterase_inhib_dom"/>
</dbReference>
<sequence length="219" mass="22555">MASSEARALLLLVFTASAALLLSSAADAVCVPRKPHSLSPKTLAQTAASYKRPTSGPLASLFASRAALPVNRTVVDICRQTDYPDLCISSASARLKGPADVLSVLAAEIEACTEKTKSAAAEADRLASDPSASRSDKMALDACKENYDSALDSLSNAKEAVAARDAGTLNSELSAVITFVGTCDDAFDETCTASPLAGANRILQHLGSNCLAIAAQAHL</sequence>
<evidence type="ECO:0000256" key="3">
    <source>
        <dbReference type="ARBA" id="ARBA00038471"/>
    </source>
</evidence>
<dbReference type="InterPro" id="IPR035513">
    <property type="entry name" value="Invertase/methylesterase_inhib"/>
</dbReference>
<dbReference type="CDD" id="cd15800">
    <property type="entry name" value="PMEI-like_2"/>
    <property type="match status" value="1"/>
</dbReference>
<organism evidence="6 7">
    <name type="scientific">Corymbia citriodora subsp. variegata</name>
    <dbReference type="NCBI Taxonomy" id="360336"/>
    <lineage>
        <taxon>Eukaryota</taxon>
        <taxon>Viridiplantae</taxon>
        <taxon>Streptophyta</taxon>
        <taxon>Embryophyta</taxon>
        <taxon>Tracheophyta</taxon>
        <taxon>Spermatophyta</taxon>
        <taxon>Magnoliopsida</taxon>
        <taxon>eudicotyledons</taxon>
        <taxon>Gunneridae</taxon>
        <taxon>Pentapetalae</taxon>
        <taxon>rosids</taxon>
        <taxon>malvids</taxon>
        <taxon>Myrtales</taxon>
        <taxon>Myrtaceae</taxon>
        <taxon>Myrtoideae</taxon>
        <taxon>Eucalypteae</taxon>
        <taxon>Corymbia</taxon>
    </lineage>
</organism>
<keyword evidence="7" id="KW-1185">Reference proteome</keyword>
<dbReference type="GO" id="GO:0004857">
    <property type="term" value="F:enzyme inhibitor activity"/>
    <property type="evidence" value="ECO:0007669"/>
    <property type="project" value="InterPro"/>
</dbReference>
<dbReference type="InterPro" id="IPR052421">
    <property type="entry name" value="PCW_Enzyme_Inhibitor"/>
</dbReference>
<evidence type="ECO:0000256" key="1">
    <source>
        <dbReference type="ARBA" id="ARBA00022729"/>
    </source>
</evidence>
<evidence type="ECO:0000313" key="7">
    <source>
        <dbReference type="Proteomes" id="UP000806378"/>
    </source>
</evidence>
<dbReference type="Gramene" id="rna-gnl|WGS:JABURB|Cocit.L4161.1">
    <property type="protein sequence ID" value="cds-KAF7846559.1"/>
    <property type="gene ID" value="gene-BT93_L4161"/>
</dbReference>
<dbReference type="SUPFAM" id="SSF101148">
    <property type="entry name" value="Plant invertase/pectin methylesterase inhibitor"/>
    <property type="match status" value="1"/>
</dbReference>
<comment type="similarity">
    <text evidence="3">Belongs to the PMEI family.</text>
</comment>
<dbReference type="AlphaFoldDB" id="A0A8T0CKL3"/>
<proteinExistence type="inferred from homology"/>
<evidence type="ECO:0000259" key="5">
    <source>
        <dbReference type="SMART" id="SM00856"/>
    </source>
</evidence>
<dbReference type="Proteomes" id="UP000806378">
    <property type="component" value="Unassembled WGS sequence"/>
</dbReference>
<comment type="caution">
    <text evidence="6">The sequence shown here is derived from an EMBL/GenBank/DDBJ whole genome shotgun (WGS) entry which is preliminary data.</text>
</comment>